<dbReference type="GO" id="GO:0042286">
    <property type="term" value="F:glutamate-1-semialdehyde 2,1-aminomutase activity"/>
    <property type="evidence" value="ECO:0007669"/>
    <property type="project" value="UniProtKB-UniRule"/>
</dbReference>
<comment type="similarity">
    <text evidence="3 7">Belongs to the class-III pyridoxal-phosphate-dependent aminotransferase family. HemL subfamily.</text>
</comment>
<evidence type="ECO:0000313" key="9">
    <source>
        <dbReference type="Proteomes" id="UP000031307"/>
    </source>
</evidence>
<dbReference type="InterPro" id="IPR015424">
    <property type="entry name" value="PyrdxlP-dep_Trfase"/>
</dbReference>
<dbReference type="HAMAP" id="MF_00375">
    <property type="entry name" value="HemL_aminotrans_3"/>
    <property type="match status" value="1"/>
</dbReference>
<dbReference type="PANTHER" id="PTHR43713:SF3">
    <property type="entry name" value="GLUTAMATE-1-SEMIALDEHYDE 2,1-AMINOMUTASE 1, CHLOROPLASTIC-RELATED"/>
    <property type="match status" value="1"/>
</dbReference>
<feature type="modified residue" description="N6-(pyridoxal phosphate)lysine" evidence="7">
    <location>
        <position position="281"/>
    </location>
</feature>
<evidence type="ECO:0000256" key="4">
    <source>
        <dbReference type="ARBA" id="ARBA00022898"/>
    </source>
</evidence>
<comment type="pathway">
    <text evidence="2">Porphyrin-containing compound metabolism; protoporphyrin-IX biosynthesis; 5-aminolevulinate from L-glutamyl-tRNA(Glu): step 2/2.</text>
</comment>
<organism evidence="8 9">
    <name type="scientific">Parachlamydia acanthamoebae</name>
    <dbReference type="NCBI Taxonomy" id="83552"/>
    <lineage>
        <taxon>Bacteria</taxon>
        <taxon>Pseudomonadati</taxon>
        <taxon>Chlamydiota</taxon>
        <taxon>Chlamydiia</taxon>
        <taxon>Parachlamydiales</taxon>
        <taxon>Parachlamydiaceae</taxon>
        <taxon>Parachlamydia</taxon>
    </lineage>
</organism>
<comment type="catalytic activity">
    <reaction evidence="7">
        <text>(S)-4-amino-5-oxopentanoate = 5-aminolevulinate</text>
        <dbReference type="Rhea" id="RHEA:14265"/>
        <dbReference type="ChEBI" id="CHEBI:57501"/>
        <dbReference type="ChEBI" id="CHEBI:356416"/>
        <dbReference type="EC" id="5.4.3.8"/>
    </reaction>
</comment>
<evidence type="ECO:0000256" key="2">
    <source>
        <dbReference type="ARBA" id="ARBA00004819"/>
    </source>
</evidence>
<dbReference type="NCBIfam" id="TIGR00713">
    <property type="entry name" value="hemL"/>
    <property type="match status" value="1"/>
</dbReference>
<dbReference type="InterPro" id="IPR004639">
    <property type="entry name" value="4pyrrol_synth_GluAld_NH2Trfase"/>
</dbReference>
<dbReference type="InterPro" id="IPR015421">
    <property type="entry name" value="PyrdxlP-dep_Trfase_major"/>
</dbReference>
<keyword evidence="4 7" id="KW-0663">Pyridoxal phosphate</keyword>
<comment type="caution">
    <text evidence="8">The sequence shown here is derived from an EMBL/GenBank/DDBJ whole genome shotgun (WGS) entry which is preliminary data.</text>
</comment>
<dbReference type="PATRIC" id="fig|83552.4.peg.744"/>
<dbReference type="GO" id="GO:0005737">
    <property type="term" value="C:cytoplasm"/>
    <property type="evidence" value="ECO:0007669"/>
    <property type="project" value="UniProtKB-SubCell"/>
</dbReference>
<dbReference type="UniPathway" id="UPA00251">
    <property type="reaction ID" value="UER00317"/>
</dbReference>
<reference evidence="8 9" key="1">
    <citation type="journal article" date="2014" name="Mol. Biol. Evol.">
        <title>Massive expansion of Ubiquitination-related gene families within the Chlamydiae.</title>
        <authorList>
            <person name="Domman D."/>
            <person name="Collingro A."/>
            <person name="Lagkouvardos I."/>
            <person name="Gehre L."/>
            <person name="Weinmaier T."/>
            <person name="Rattei T."/>
            <person name="Subtil A."/>
            <person name="Horn M."/>
        </authorList>
    </citation>
    <scope>NUCLEOTIDE SEQUENCE [LARGE SCALE GENOMIC DNA]</scope>
    <source>
        <strain evidence="8 9">OEW1</strain>
    </source>
</reference>
<dbReference type="NCBIfam" id="NF000818">
    <property type="entry name" value="PRK00062.1"/>
    <property type="match status" value="1"/>
</dbReference>
<dbReference type="EC" id="5.4.3.8" evidence="7"/>
<evidence type="ECO:0000313" key="8">
    <source>
        <dbReference type="EMBL" id="KIA78069.1"/>
    </source>
</evidence>
<dbReference type="Gene3D" id="3.90.1150.10">
    <property type="entry name" value="Aspartate Aminotransferase, domain 1"/>
    <property type="match status" value="1"/>
</dbReference>
<keyword evidence="6 7" id="KW-0627">Porphyrin biosynthesis</keyword>
<evidence type="ECO:0000256" key="1">
    <source>
        <dbReference type="ARBA" id="ARBA00001933"/>
    </source>
</evidence>
<dbReference type="Pfam" id="PF00202">
    <property type="entry name" value="Aminotran_3"/>
    <property type="match status" value="1"/>
</dbReference>
<keyword evidence="5 7" id="KW-0413">Isomerase</keyword>
<comment type="cofactor">
    <cofactor evidence="1 7">
        <name>pyridoxal 5'-phosphate</name>
        <dbReference type="ChEBI" id="CHEBI:597326"/>
    </cofactor>
</comment>
<dbReference type="SUPFAM" id="SSF53383">
    <property type="entry name" value="PLP-dependent transferases"/>
    <property type="match status" value="1"/>
</dbReference>
<dbReference type="CDD" id="cd00610">
    <property type="entry name" value="OAT_like"/>
    <property type="match status" value="1"/>
</dbReference>
<keyword evidence="7" id="KW-0963">Cytoplasm</keyword>
<protein>
    <recommendedName>
        <fullName evidence="7">Glutamate-1-semialdehyde 2,1-aminomutase</fullName>
        <shortName evidence="7">GSA</shortName>
        <ecNumber evidence="7">5.4.3.8</ecNumber>
    </recommendedName>
    <alternativeName>
        <fullName evidence="7">Glutamate-1-semialdehyde aminotransferase</fullName>
        <shortName evidence="7">GSA-AT</shortName>
    </alternativeName>
</protein>
<gene>
    <name evidence="7 8" type="primary">hemL</name>
    <name evidence="8" type="ORF">DB43_EZ00070</name>
</gene>
<evidence type="ECO:0000256" key="7">
    <source>
        <dbReference type="HAMAP-Rule" id="MF_00375"/>
    </source>
</evidence>
<proteinExistence type="inferred from homology"/>
<dbReference type="InterPro" id="IPR049704">
    <property type="entry name" value="Aminotrans_3_PPA_site"/>
</dbReference>
<comment type="subunit">
    <text evidence="7">Homodimer.</text>
</comment>
<dbReference type="Gene3D" id="3.40.640.10">
    <property type="entry name" value="Type I PLP-dependent aspartate aminotransferase-like (Major domain)"/>
    <property type="match status" value="1"/>
</dbReference>
<comment type="subcellular location">
    <subcellularLocation>
        <location evidence="7">Cytoplasm</location>
    </subcellularLocation>
</comment>
<dbReference type="InterPro" id="IPR015422">
    <property type="entry name" value="PyrdxlP-dep_Trfase_small"/>
</dbReference>
<accession>A0A0C1EP62</accession>
<dbReference type="InterPro" id="IPR005814">
    <property type="entry name" value="Aminotrans_3"/>
</dbReference>
<dbReference type="AlphaFoldDB" id="A0A0C1EP62"/>
<name>A0A0C1EP62_9BACT</name>
<dbReference type="GO" id="GO:0008483">
    <property type="term" value="F:transaminase activity"/>
    <property type="evidence" value="ECO:0007669"/>
    <property type="project" value="InterPro"/>
</dbReference>
<sequence length="445" mass="48601">MTKLKNMICRTKPQAERPASQLTYSHLCSVIPAGVNSPIRACKGLDHLPLVVESAEKDLIQDVDGNKFIDYCGSWGALIHGHAHPKILAAVQKRLEKGTTFGVTSAIEGQLASKVVQWIDSVEKIRFVSSGTEATMSAVRLARGYTGRNYIIKFNGNYHGHADFFLVKAGSCVAELSASSSAGIPAEVVKHVISLPFNDGEAVKKVFAELGDQIAAVILEPVAGNIGVVPAQPEFMELLRQETLEAGALLIFDEVITGFRLGLRGAQGMYSIKPDLTCFGKIIGGGFPAAAFGGRKEIMDFLAPLGPVFQAGTLSGNPIAMEAGLQTLVLAEQPGFYEKLEAKTQVIVQPVQEFILQNELPACIQQVGSMFTLFFGRRRVMNQEEAQQLDLPRFARFFRFMFAQGIYVPPSQHEAWFVSNAHEQEHLETTRDAILAFLNTEFNSL</sequence>
<dbReference type="GO" id="GO:0006782">
    <property type="term" value="P:protoporphyrinogen IX biosynthetic process"/>
    <property type="evidence" value="ECO:0007669"/>
    <property type="project" value="UniProtKB-UniRule"/>
</dbReference>
<dbReference type="Proteomes" id="UP000031307">
    <property type="component" value="Unassembled WGS sequence"/>
</dbReference>
<evidence type="ECO:0000256" key="3">
    <source>
        <dbReference type="ARBA" id="ARBA00008981"/>
    </source>
</evidence>
<dbReference type="EMBL" id="JSAM01000044">
    <property type="protein sequence ID" value="KIA78069.1"/>
    <property type="molecule type" value="Genomic_DNA"/>
</dbReference>
<dbReference type="PROSITE" id="PS00600">
    <property type="entry name" value="AA_TRANSFER_CLASS_3"/>
    <property type="match status" value="1"/>
</dbReference>
<evidence type="ECO:0000256" key="5">
    <source>
        <dbReference type="ARBA" id="ARBA00023235"/>
    </source>
</evidence>
<dbReference type="GO" id="GO:0030170">
    <property type="term" value="F:pyridoxal phosphate binding"/>
    <property type="evidence" value="ECO:0007669"/>
    <property type="project" value="InterPro"/>
</dbReference>
<dbReference type="PANTHER" id="PTHR43713">
    <property type="entry name" value="GLUTAMATE-1-SEMIALDEHYDE 2,1-AMINOMUTASE"/>
    <property type="match status" value="1"/>
</dbReference>
<dbReference type="FunFam" id="3.40.640.10:FF:000021">
    <property type="entry name" value="Glutamate-1-semialdehyde 2,1-aminomutase"/>
    <property type="match status" value="1"/>
</dbReference>
<evidence type="ECO:0000256" key="6">
    <source>
        <dbReference type="ARBA" id="ARBA00023244"/>
    </source>
</evidence>